<dbReference type="SUPFAM" id="SSF51197">
    <property type="entry name" value="Clavaminate synthase-like"/>
    <property type="match status" value="1"/>
</dbReference>
<dbReference type="AlphaFoldDB" id="A0A9P0GQT8"/>
<evidence type="ECO:0000256" key="2">
    <source>
        <dbReference type="ARBA" id="ARBA00034809"/>
    </source>
</evidence>
<dbReference type="Pfam" id="PF05721">
    <property type="entry name" value="PhyH"/>
    <property type="match status" value="1"/>
</dbReference>
<dbReference type="Gene3D" id="2.60.120.620">
    <property type="entry name" value="q2cbj1_9rhob like domain"/>
    <property type="match status" value="1"/>
</dbReference>
<reference evidence="5" key="1">
    <citation type="submission" date="2022-01" db="EMBL/GenBank/DDBJ databases">
        <authorList>
            <person name="King R."/>
        </authorList>
    </citation>
    <scope>NUCLEOTIDE SEQUENCE</scope>
</reference>
<dbReference type="GO" id="GO:0048244">
    <property type="term" value="F:phytanoyl-CoA dioxygenase activity"/>
    <property type="evidence" value="ECO:0007669"/>
    <property type="project" value="UniProtKB-EC"/>
</dbReference>
<dbReference type="OrthoDB" id="2328924at2759"/>
<dbReference type="GO" id="GO:0001561">
    <property type="term" value="P:fatty acid alpha-oxidation"/>
    <property type="evidence" value="ECO:0007669"/>
    <property type="project" value="InterPro"/>
</dbReference>
<proteinExistence type="inferred from homology"/>
<dbReference type="EMBL" id="OU900094">
    <property type="protein sequence ID" value="CAH1143169.1"/>
    <property type="molecule type" value="Genomic_DNA"/>
</dbReference>
<accession>A0A9P0GQT8</accession>
<dbReference type="InterPro" id="IPR008775">
    <property type="entry name" value="Phytyl_CoA_dOase-like"/>
</dbReference>
<name>A0A9P0GQT8_PHYSR</name>
<comment type="similarity">
    <text evidence="1">Belongs to the PhyH family.</text>
</comment>
<evidence type="ECO:0000313" key="6">
    <source>
        <dbReference type="Proteomes" id="UP001153712"/>
    </source>
</evidence>
<dbReference type="PANTHER" id="PTHR21308">
    <property type="entry name" value="PHYTANOYL-COA ALPHA-HYDROXYLASE"/>
    <property type="match status" value="1"/>
</dbReference>
<evidence type="ECO:0000256" key="3">
    <source>
        <dbReference type="ARBA" id="ARBA00034921"/>
    </source>
</evidence>
<organism evidence="5 6">
    <name type="scientific">Phyllotreta striolata</name>
    <name type="common">Striped flea beetle</name>
    <name type="synonym">Crioceris striolata</name>
    <dbReference type="NCBI Taxonomy" id="444603"/>
    <lineage>
        <taxon>Eukaryota</taxon>
        <taxon>Metazoa</taxon>
        <taxon>Ecdysozoa</taxon>
        <taxon>Arthropoda</taxon>
        <taxon>Hexapoda</taxon>
        <taxon>Insecta</taxon>
        <taxon>Pterygota</taxon>
        <taxon>Neoptera</taxon>
        <taxon>Endopterygota</taxon>
        <taxon>Coleoptera</taxon>
        <taxon>Polyphaga</taxon>
        <taxon>Cucujiformia</taxon>
        <taxon>Chrysomeloidea</taxon>
        <taxon>Chrysomelidae</taxon>
        <taxon>Galerucinae</taxon>
        <taxon>Alticini</taxon>
        <taxon>Phyllotreta</taxon>
    </lineage>
</organism>
<evidence type="ECO:0000313" key="5">
    <source>
        <dbReference type="EMBL" id="CAH1143169.1"/>
    </source>
</evidence>
<keyword evidence="6" id="KW-1185">Reference proteome</keyword>
<dbReference type="Proteomes" id="UP001153712">
    <property type="component" value="Chromosome 1"/>
</dbReference>
<sequence>MTYKYIHCASRFTEDQKNFYENNGYIIIKNEVSHDEIDKFHRRFLDICENRCDDYTGFISKDPVLKSKGMKGEKVINKLQDFIQDSVFSDYCSNKKVLNTVENIIGPNITAMHSMLINKPPDSDPDVSRHPMHQDLHYFPFRPAEKIVAAWTAMETVNEQNGCLFVVPGSHKCGVLYPHSYPKGTKNSLYHGVHGMAHLPKVNAVMEKGDTIYFHPLLLHGSGPNYTKGFRRAISCHFADSNCEFIDVTNTTQHNIKQEIEGMVQKRLGIKLDYRNAWKTKSKLIKGQPGNFQKYDSHL</sequence>
<evidence type="ECO:0000256" key="1">
    <source>
        <dbReference type="ARBA" id="ARBA00005830"/>
    </source>
</evidence>
<dbReference type="InterPro" id="IPR047128">
    <property type="entry name" value="PhyH"/>
</dbReference>
<dbReference type="PANTHER" id="PTHR21308:SF1">
    <property type="entry name" value="PHYTANOYL-COA DIOXYGENASE, PEROXISOMAL"/>
    <property type="match status" value="1"/>
</dbReference>
<dbReference type="EC" id="1.14.11.18" evidence="2"/>
<gene>
    <name evidence="5" type="ORF">PHYEVI_LOCUS1468</name>
</gene>
<protein>
    <recommendedName>
        <fullName evidence="2">phytanoyl-CoA dioxygenase</fullName>
        <ecNumber evidence="2">1.14.11.18</ecNumber>
    </recommendedName>
    <alternativeName>
        <fullName evidence="3">Phytanic acid oxidase</fullName>
    </alternativeName>
    <alternativeName>
        <fullName evidence="4">Phytanoyl-CoA alpha-hydroxylase</fullName>
    </alternativeName>
</protein>
<evidence type="ECO:0000256" key="4">
    <source>
        <dbReference type="ARBA" id="ARBA00034924"/>
    </source>
</evidence>